<evidence type="ECO:0000313" key="2">
    <source>
        <dbReference type="EMBL" id="QEA15618.1"/>
    </source>
</evidence>
<keyword evidence="1" id="KW-0812">Transmembrane</keyword>
<dbReference type="KEGG" id="ngf:FRF71_05420"/>
<dbReference type="AlphaFoldDB" id="A0A5B8S3C1"/>
<keyword evidence="3" id="KW-1185">Reference proteome</keyword>
<dbReference type="OrthoDB" id="9781689at2"/>
<gene>
    <name evidence="2" type="ORF">FRF71_05420</name>
</gene>
<feature type="transmembrane region" description="Helical" evidence="1">
    <location>
        <begin position="47"/>
        <end position="67"/>
    </location>
</feature>
<evidence type="ECO:0000256" key="1">
    <source>
        <dbReference type="SAM" id="Phobius"/>
    </source>
</evidence>
<organism evidence="2 3">
    <name type="scientific">Novosphingobium ginsenosidimutans</name>
    <dbReference type="NCBI Taxonomy" id="1176536"/>
    <lineage>
        <taxon>Bacteria</taxon>
        <taxon>Pseudomonadati</taxon>
        <taxon>Pseudomonadota</taxon>
        <taxon>Alphaproteobacteria</taxon>
        <taxon>Sphingomonadales</taxon>
        <taxon>Sphingomonadaceae</taxon>
        <taxon>Novosphingobium</taxon>
    </lineage>
</organism>
<feature type="transmembrane region" description="Helical" evidence="1">
    <location>
        <begin position="6"/>
        <end position="26"/>
    </location>
</feature>
<evidence type="ECO:0000313" key="3">
    <source>
        <dbReference type="Proteomes" id="UP000321172"/>
    </source>
</evidence>
<accession>A0A5B8S3C1</accession>
<keyword evidence="1" id="KW-1133">Transmembrane helix</keyword>
<name>A0A5B8S3C1_9SPHN</name>
<reference evidence="2 3" key="1">
    <citation type="journal article" date="2013" name="J. Microbiol. Biotechnol.">
        <title>Novosphingobium ginsenosidimutans sp. nov., with the ability to convert ginsenoside.</title>
        <authorList>
            <person name="Kim J.K."/>
            <person name="He D."/>
            <person name="Liu Q.M."/>
            <person name="Park H.Y."/>
            <person name="Jung M.S."/>
            <person name="Yoon M.H."/>
            <person name="Kim S.C."/>
            <person name="Im W.T."/>
        </authorList>
    </citation>
    <scope>NUCLEOTIDE SEQUENCE [LARGE SCALE GENOMIC DNA]</scope>
    <source>
        <strain evidence="2 3">FW-6</strain>
    </source>
</reference>
<protein>
    <submittedName>
        <fullName evidence="2">Uncharacterized protein</fullName>
    </submittedName>
</protein>
<proteinExistence type="predicted"/>
<dbReference type="RefSeq" id="WP_147089596.1">
    <property type="nucleotide sequence ID" value="NZ_BAABJD010000001.1"/>
</dbReference>
<dbReference type="EMBL" id="CP042345">
    <property type="protein sequence ID" value="QEA15618.1"/>
    <property type="molecule type" value="Genomic_DNA"/>
</dbReference>
<sequence length="149" mass="15673">MTAADLARVSCSAFFLAGLITGWWKYRCIAASPTATAPVYVDICHRAALMYAFACLVLAELASLSAWPAAVNLWAVGGPILFFALALASYAVHALLADTDNQLAQPHRLGRHAVHPAMVKGFMVLLATVEIGGSAVLAAGYLRTLTVTA</sequence>
<feature type="transmembrane region" description="Helical" evidence="1">
    <location>
        <begin position="117"/>
        <end position="142"/>
    </location>
</feature>
<keyword evidence="1" id="KW-0472">Membrane</keyword>
<dbReference type="Proteomes" id="UP000321172">
    <property type="component" value="Chromosome"/>
</dbReference>
<feature type="transmembrane region" description="Helical" evidence="1">
    <location>
        <begin position="73"/>
        <end position="96"/>
    </location>
</feature>